<evidence type="ECO:0000313" key="2">
    <source>
        <dbReference type="Proteomes" id="UP000250123"/>
    </source>
</evidence>
<proteinExistence type="predicted"/>
<name>A0A330LW18_9GAMM</name>
<gene>
    <name evidence="1" type="ORF">SHEWBE_0407</name>
</gene>
<reference evidence="2" key="1">
    <citation type="submission" date="2018-06" db="EMBL/GenBank/DDBJ databases">
        <authorList>
            <person name="Cea G.-C."/>
            <person name="William W."/>
        </authorList>
    </citation>
    <scope>NUCLEOTIDE SEQUENCE [LARGE SCALE GENOMIC DNA]</scope>
    <source>
        <strain evidence="2">DB21MT-2</strain>
    </source>
</reference>
<dbReference type="KEGG" id="sbk:SHEWBE_0407"/>
<dbReference type="AlphaFoldDB" id="A0A330LW18"/>
<organism evidence="1 2">
    <name type="scientific">Shewanella benthica</name>
    <dbReference type="NCBI Taxonomy" id="43661"/>
    <lineage>
        <taxon>Bacteria</taxon>
        <taxon>Pseudomonadati</taxon>
        <taxon>Pseudomonadota</taxon>
        <taxon>Gammaproteobacteria</taxon>
        <taxon>Alteromonadales</taxon>
        <taxon>Shewanellaceae</taxon>
        <taxon>Shewanella</taxon>
    </lineage>
</organism>
<dbReference type="Proteomes" id="UP000250123">
    <property type="component" value="Chromosome SHEWBE"/>
</dbReference>
<evidence type="ECO:0000313" key="1">
    <source>
        <dbReference type="EMBL" id="SQH74396.1"/>
    </source>
</evidence>
<protein>
    <submittedName>
        <fullName evidence="1">Uncharacterized protein</fullName>
    </submittedName>
</protein>
<accession>A0A330LW18</accession>
<sequence length="61" mass="6993">MNKAFITASMQNWVVMHIRSIGNENYAHYSVCDESLAEFPQMRLEAAHCATVHLIWNIIEG</sequence>
<dbReference type="EMBL" id="LS483452">
    <property type="protein sequence ID" value="SQH74396.1"/>
    <property type="molecule type" value="Genomic_DNA"/>
</dbReference>